<dbReference type="EMBL" id="UINC01172134">
    <property type="protein sequence ID" value="SVD77046.1"/>
    <property type="molecule type" value="Genomic_DNA"/>
</dbReference>
<protein>
    <submittedName>
        <fullName evidence="1">Uncharacterized protein</fullName>
    </submittedName>
</protein>
<organism evidence="1">
    <name type="scientific">marine metagenome</name>
    <dbReference type="NCBI Taxonomy" id="408172"/>
    <lineage>
        <taxon>unclassified sequences</taxon>
        <taxon>metagenomes</taxon>
        <taxon>ecological metagenomes</taxon>
    </lineage>
</organism>
<evidence type="ECO:0000313" key="1">
    <source>
        <dbReference type="EMBL" id="SVD77046.1"/>
    </source>
</evidence>
<sequence length="27" mass="3061">MPKIGAGKINTEKINVIEKYKLSEKVE</sequence>
<proteinExistence type="predicted"/>
<dbReference type="AlphaFoldDB" id="A0A382Y185"/>
<name>A0A382Y185_9ZZZZ</name>
<gene>
    <name evidence="1" type="ORF">METZ01_LOCUS429900</name>
</gene>
<accession>A0A382Y185</accession>
<reference evidence="1" key="1">
    <citation type="submission" date="2018-05" db="EMBL/GenBank/DDBJ databases">
        <authorList>
            <person name="Lanie J.A."/>
            <person name="Ng W.-L."/>
            <person name="Kazmierczak K.M."/>
            <person name="Andrzejewski T.M."/>
            <person name="Davidsen T.M."/>
            <person name="Wayne K.J."/>
            <person name="Tettelin H."/>
            <person name="Glass J.I."/>
            <person name="Rusch D."/>
            <person name="Podicherti R."/>
            <person name="Tsui H.-C.T."/>
            <person name="Winkler M.E."/>
        </authorList>
    </citation>
    <scope>NUCLEOTIDE SEQUENCE</scope>
</reference>